<evidence type="ECO:0000313" key="1">
    <source>
        <dbReference type="EMBL" id="MBB3089896.1"/>
    </source>
</evidence>
<name>A0A7W5A555_9ACTN</name>
<sequence length="250" mass="27111">MTSMDLSRASPLGPLQLTWSDSFAYAKLSVMRLIGVAEAAERLGVSTRQVQHLVANGELCRVARGVVDETSVERLIAVRGGSHRRAWSEATAWAAVAILSGADADWLGERQQSRVRARLRVLSATDLVERARGRAAVTRYRAHSSAGKYLESELVYPVGVAGRLGLVETTDIDGYVAVANVAGVVSRYALSPDEEGHVTLRATTMDLDQVRDLSERGVVLAAMDLADSLDVRERRAGLDAIERALEDLRD</sequence>
<reference evidence="1 2" key="1">
    <citation type="submission" date="2020-08" db="EMBL/GenBank/DDBJ databases">
        <title>Genomic Encyclopedia of Type Strains, Phase III (KMG-III): the genomes of soil and plant-associated and newly described type strains.</title>
        <authorList>
            <person name="Whitman W."/>
        </authorList>
    </citation>
    <scope>NUCLEOTIDE SEQUENCE [LARGE SCALE GENOMIC DNA]</scope>
    <source>
        <strain evidence="1 2">CECT 3302</strain>
    </source>
</reference>
<accession>A0A7W5A555</accession>
<dbReference type="Proteomes" id="UP000577707">
    <property type="component" value="Unassembled WGS sequence"/>
</dbReference>
<keyword evidence="2" id="KW-1185">Reference proteome</keyword>
<organism evidence="1 2">
    <name type="scientific">Nocardioides albus</name>
    <dbReference type="NCBI Taxonomy" id="1841"/>
    <lineage>
        <taxon>Bacteria</taxon>
        <taxon>Bacillati</taxon>
        <taxon>Actinomycetota</taxon>
        <taxon>Actinomycetes</taxon>
        <taxon>Propionibacteriales</taxon>
        <taxon>Nocardioidaceae</taxon>
        <taxon>Nocardioides</taxon>
    </lineage>
</organism>
<protein>
    <recommendedName>
        <fullName evidence="3">Helix-turn-helix domain-containing protein</fullName>
    </recommendedName>
</protein>
<dbReference type="AlphaFoldDB" id="A0A7W5A555"/>
<dbReference type="EMBL" id="JACHXG010000005">
    <property type="protein sequence ID" value="MBB3089896.1"/>
    <property type="molecule type" value="Genomic_DNA"/>
</dbReference>
<evidence type="ECO:0000313" key="2">
    <source>
        <dbReference type="Proteomes" id="UP000577707"/>
    </source>
</evidence>
<proteinExistence type="predicted"/>
<evidence type="ECO:0008006" key="3">
    <source>
        <dbReference type="Google" id="ProtNLM"/>
    </source>
</evidence>
<gene>
    <name evidence="1" type="ORF">FHS12_002845</name>
</gene>
<comment type="caution">
    <text evidence="1">The sequence shown here is derived from an EMBL/GenBank/DDBJ whole genome shotgun (WGS) entry which is preliminary data.</text>
</comment>